<dbReference type="InterPro" id="IPR051128">
    <property type="entry name" value="EgtD_Methyltrsf_superfamily"/>
</dbReference>
<dbReference type="GO" id="GO:0008168">
    <property type="term" value="F:methyltransferase activity"/>
    <property type="evidence" value="ECO:0007669"/>
    <property type="project" value="UniProtKB-KW"/>
</dbReference>
<keyword evidence="1 4" id="KW-0489">Methyltransferase</keyword>
<evidence type="ECO:0000313" key="5">
    <source>
        <dbReference type="Proteomes" id="UP000343335"/>
    </source>
</evidence>
<name>A0A5E4STK1_9BURK</name>
<keyword evidence="2 4" id="KW-0808">Transferase</keyword>
<dbReference type="PANTHER" id="PTHR43397:SF1">
    <property type="entry name" value="ERGOTHIONEINE BIOSYNTHESIS PROTEIN 1"/>
    <property type="match status" value="1"/>
</dbReference>
<dbReference type="SUPFAM" id="SSF53335">
    <property type="entry name" value="S-adenosyl-L-methionine-dependent methyltransferases"/>
    <property type="match status" value="1"/>
</dbReference>
<proteinExistence type="predicted"/>
<gene>
    <name evidence="4" type="ORF">PCO31010_00973</name>
</gene>
<dbReference type="InterPro" id="IPR019257">
    <property type="entry name" value="MeTrfase_dom"/>
</dbReference>
<dbReference type="InterPro" id="IPR035094">
    <property type="entry name" value="EgtD"/>
</dbReference>
<dbReference type="PANTHER" id="PTHR43397">
    <property type="entry name" value="ERGOTHIONEINE BIOSYNTHESIS PROTEIN 1"/>
    <property type="match status" value="1"/>
</dbReference>
<dbReference type="AlphaFoldDB" id="A0A5E4STK1"/>
<dbReference type="EMBL" id="CABPSA010000001">
    <property type="protein sequence ID" value="VVD77738.1"/>
    <property type="molecule type" value="Genomic_DNA"/>
</dbReference>
<dbReference type="NCBIfam" id="TIGR03438">
    <property type="entry name" value="egtD_ergothio"/>
    <property type="match status" value="1"/>
</dbReference>
<sequence>MHATQPANPASGIDALPGIQLASMAFARDLMSGLCEFPRHVPPKYFYDARGSALFDHICELPEYYPTRTELAILRDNAHDIARHMGAHANIIEFGAGSLAKVRIVLDAFPAKSGPDRYIPIDISGEHLESAAAKLGAEYPTLEVSPLVADYMDPPQLQTLDWIRGRRAGFFPGSTLGNLSTHQAATFMARARRLLVGGGLLVGVDLVKDHRTLHAAYNDREGVTAAFNLNLLERANRELGADFDLQGFRHLAFYNTEAQRIEMHLLSVRHQTVQVLGRTFDFSEGETIHTENSRKFTTEGFRSLAIAAGFQPGPVWMDANEQFSVHWLESPAFGTSR</sequence>
<accession>A0A5E4STK1</accession>
<dbReference type="InterPro" id="IPR017804">
    <property type="entry name" value="MeTrfase_EgtD-like"/>
</dbReference>
<dbReference type="Pfam" id="PF10017">
    <property type="entry name" value="Methyltransf_33"/>
    <property type="match status" value="1"/>
</dbReference>
<evidence type="ECO:0000256" key="2">
    <source>
        <dbReference type="ARBA" id="ARBA00022679"/>
    </source>
</evidence>
<evidence type="ECO:0000259" key="3">
    <source>
        <dbReference type="Pfam" id="PF10017"/>
    </source>
</evidence>
<evidence type="ECO:0000313" key="4">
    <source>
        <dbReference type="EMBL" id="VVD77738.1"/>
    </source>
</evidence>
<dbReference type="PIRSF" id="PIRSF018005">
    <property type="entry name" value="UCP018005"/>
    <property type="match status" value="1"/>
</dbReference>
<reference evidence="4 5" key="1">
    <citation type="submission" date="2019-08" db="EMBL/GenBank/DDBJ databases">
        <authorList>
            <person name="Peeters C."/>
        </authorList>
    </citation>
    <scope>NUCLEOTIDE SEQUENCE [LARGE SCALE GENOMIC DNA]</scope>
    <source>
        <strain evidence="4 5">LMG 31010</strain>
    </source>
</reference>
<organism evidence="4 5">
    <name type="scientific">Pandoraea commovens</name>
    <dbReference type="NCBI Taxonomy" id="2508289"/>
    <lineage>
        <taxon>Bacteria</taxon>
        <taxon>Pseudomonadati</taxon>
        <taxon>Pseudomonadota</taxon>
        <taxon>Betaproteobacteria</taxon>
        <taxon>Burkholderiales</taxon>
        <taxon>Burkholderiaceae</taxon>
        <taxon>Pandoraea</taxon>
    </lineage>
</organism>
<evidence type="ECO:0000256" key="1">
    <source>
        <dbReference type="ARBA" id="ARBA00022603"/>
    </source>
</evidence>
<feature type="domain" description="Histidine-specific methyltransferase SAM-dependent" evidence="3">
    <location>
        <begin position="27"/>
        <end position="329"/>
    </location>
</feature>
<dbReference type="GO" id="GO:0032259">
    <property type="term" value="P:methylation"/>
    <property type="evidence" value="ECO:0007669"/>
    <property type="project" value="UniProtKB-KW"/>
</dbReference>
<dbReference type="Gene3D" id="3.40.50.150">
    <property type="entry name" value="Vaccinia Virus protein VP39"/>
    <property type="match status" value="1"/>
</dbReference>
<protein>
    <submittedName>
        <fullName evidence="4">Methyltransferase</fullName>
    </submittedName>
</protein>
<dbReference type="InterPro" id="IPR029063">
    <property type="entry name" value="SAM-dependent_MTases_sf"/>
</dbReference>
<dbReference type="Proteomes" id="UP000343335">
    <property type="component" value="Unassembled WGS sequence"/>
</dbReference>